<dbReference type="Proteomes" id="UP000193986">
    <property type="component" value="Unassembled WGS sequence"/>
</dbReference>
<dbReference type="STRING" id="71784.A0A1Y2AXL6"/>
<comment type="caution">
    <text evidence="1">The sequence shown here is derived from an EMBL/GenBank/DDBJ whole genome shotgun (WGS) entry which is preliminary data.</text>
</comment>
<protein>
    <submittedName>
        <fullName evidence="1">Uncharacterized protein</fullName>
    </submittedName>
</protein>
<evidence type="ECO:0000313" key="2">
    <source>
        <dbReference type="Proteomes" id="UP000193986"/>
    </source>
</evidence>
<sequence length="571" mass="61183">MMVEIDNLTLFLLSLLVILALWHRFSTPTPLVHPLLLGKQAEVSSVRKKGETGVYRSWATGQGSPLTVRPANGVKVVRDVLPEPKGPEGAQPRCILDTNLSDEALSEILRLVPQALFNLFPSLSLLPAAPTPILTLLPPSPSCQLPLLLLSLAAPPSTPIIPLPHPSLLASALEEKTAHPRPGLVVVHASLIGDVLEQIVDENEERLGVLVVGDPDKACEEAVQPAKDRGMVVSWWEEIWDVEGKKDVSIPDAHFNDTHSYFYHQSENGDVQITKFTHLNITAGIAGTLSLFPADKRPSRTLKDVVASAVRLDTPFGMTLAVASIWSGAGFRMLGRVTPDWPATGESIDARAELNALAQGDSPSPSLLFLTKEHHEVLVQELQSTYARHPLASLVARHKLAGIKGGHVSRDSWTDKLALRNVRGGVLGNLVGESLRSVFLVGDDFPDPSAIALSHLLLSLPVPRVFISPSSAGPVLATHYYDIQSPGVHPTHLFQNPPADGEASHAGAPASNVEVVLRGSEGELGEMKGTLWVRGPGVGEVVSGKINPNSEGWADCGHVAKVRPNGTFVLV</sequence>
<name>A0A1Y2AXL6_9TREE</name>
<dbReference type="InterPro" id="IPR042099">
    <property type="entry name" value="ANL_N_sf"/>
</dbReference>
<evidence type="ECO:0000313" key="1">
    <source>
        <dbReference type="EMBL" id="ORY27329.1"/>
    </source>
</evidence>
<dbReference type="AlphaFoldDB" id="A0A1Y2AXL6"/>
<reference evidence="1 2" key="1">
    <citation type="submission" date="2016-07" db="EMBL/GenBank/DDBJ databases">
        <title>Pervasive Adenine N6-methylation of Active Genes in Fungi.</title>
        <authorList>
            <consortium name="DOE Joint Genome Institute"/>
            <person name="Mondo S.J."/>
            <person name="Dannebaum R.O."/>
            <person name="Kuo R.C."/>
            <person name="Labutti K."/>
            <person name="Haridas S."/>
            <person name="Kuo A."/>
            <person name="Salamov A."/>
            <person name="Ahrendt S.R."/>
            <person name="Lipzen A."/>
            <person name="Sullivan W."/>
            <person name="Andreopoulos W.B."/>
            <person name="Clum A."/>
            <person name="Lindquist E."/>
            <person name="Daum C."/>
            <person name="Ramamoorthy G.K."/>
            <person name="Gryganskyi A."/>
            <person name="Culley D."/>
            <person name="Magnuson J.K."/>
            <person name="James T.Y."/>
            <person name="O'Malley M.A."/>
            <person name="Stajich J.E."/>
            <person name="Spatafora J.W."/>
            <person name="Visel A."/>
            <person name="Grigoriev I.V."/>
        </authorList>
    </citation>
    <scope>NUCLEOTIDE SEQUENCE [LARGE SCALE GENOMIC DNA]</scope>
    <source>
        <strain evidence="1 2">68-887.2</strain>
    </source>
</reference>
<dbReference type="OrthoDB" id="1700726at2759"/>
<organism evidence="1 2">
    <name type="scientific">Naematelia encephala</name>
    <dbReference type="NCBI Taxonomy" id="71784"/>
    <lineage>
        <taxon>Eukaryota</taxon>
        <taxon>Fungi</taxon>
        <taxon>Dikarya</taxon>
        <taxon>Basidiomycota</taxon>
        <taxon>Agaricomycotina</taxon>
        <taxon>Tremellomycetes</taxon>
        <taxon>Tremellales</taxon>
        <taxon>Naemateliaceae</taxon>
        <taxon>Naematelia</taxon>
    </lineage>
</organism>
<gene>
    <name evidence="1" type="ORF">BCR39DRAFT_560061</name>
</gene>
<proteinExistence type="predicted"/>
<dbReference type="Gene3D" id="3.40.50.12780">
    <property type="entry name" value="N-terminal domain of ligase-like"/>
    <property type="match status" value="1"/>
</dbReference>
<dbReference type="InParanoid" id="A0A1Y2AXL6"/>
<dbReference type="EMBL" id="MCFC01000039">
    <property type="protein sequence ID" value="ORY27329.1"/>
    <property type="molecule type" value="Genomic_DNA"/>
</dbReference>
<keyword evidence="2" id="KW-1185">Reference proteome</keyword>
<accession>A0A1Y2AXL6</accession>